<name>A0ABW0X7U7_9ACTN</name>
<sequence length="147" mass="14955">MRMPGFVAEASIGPPGGPYRTSAGPAGPHTAARQQAVLPAQSEVFCGVCALGGFGCDKKCHDCGPFDLFECCDSICTETVSAASTASRAFPAGTPQLSRTLHGRGTGDDCIPNCVCITAEGCPCCNSGDLKTGGLKESTIRLKAPKG</sequence>
<proteinExistence type="predicted"/>
<comment type="caution">
    <text evidence="2">The sequence shown here is derived from an EMBL/GenBank/DDBJ whole genome shotgun (WGS) entry which is preliminary data.</text>
</comment>
<feature type="region of interest" description="Disordered" evidence="1">
    <location>
        <begin position="11"/>
        <end position="30"/>
    </location>
</feature>
<accession>A0ABW0X7U7</accession>
<dbReference type="RefSeq" id="WP_380228216.1">
    <property type="nucleotide sequence ID" value="NZ_JBHSOF010000041.1"/>
</dbReference>
<evidence type="ECO:0000256" key="1">
    <source>
        <dbReference type="SAM" id="MobiDB-lite"/>
    </source>
</evidence>
<gene>
    <name evidence="2" type="ORF">ACFP3U_26630</name>
</gene>
<dbReference type="Proteomes" id="UP001595975">
    <property type="component" value="Unassembled WGS sequence"/>
</dbReference>
<reference evidence="3" key="1">
    <citation type="journal article" date="2019" name="Int. J. Syst. Evol. Microbiol.">
        <title>The Global Catalogue of Microorganisms (GCM) 10K type strain sequencing project: providing services to taxonomists for standard genome sequencing and annotation.</title>
        <authorList>
            <consortium name="The Broad Institute Genomics Platform"/>
            <consortium name="The Broad Institute Genome Sequencing Center for Infectious Disease"/>
            <person name="Wu L."/>
            <person name="Ma J."/>
        </authorList>
    </citation>
    <scope>NUCLEOTIDE SEQUENCE [LARGE SCALE GENOMIC DNA]</scope>
    <source>
        <strain evidence="3">CGMCC 4.1437</strain>
    </source>
</reference>
<evidence type="ECO:0000313" key="3">
    <source>
        <dbReference type="Proteomes" id="UP001595975"/>
    </source>
</evidence>
<evidence type="ECO:0000313" key="2">
    <source>
        <dbReference type="EMBL" id="MFC5666531.1"/>
    </source>
</evidence>
<protein>
    <submittedName>
        <fullName evidence="2">Uncharacterized protein</fullName>
    </submittedName>
</protein>
<dbReference type="EMBL" id="JBHSOF010000041">
    <property type="protein sequence ID" value="MFC5666531.1"/>
    <property type="molecule type" value="Genomic_DNA"/>
</dbReference>
<organism evidence="2 3">
    <name type="scientific">Kitasatospora misakiensis</name>
    <dbReference type="NCBI Taxonomy" id="67330"/>
    <lineage>
        <taxon>Bacteria</taxon>
        <taxon>Bacillati</taxon>
        <taxon>Actinomycetota</taxon>
        <taxon>Actinomycetes</taxon>
        <taxon>Kitasatosporales</taxon>
        <taxon>Streptomycetaceae</taxon>
        <taxon>Kitasatospora</taxon>
    </lineage>
</organism>
<keyword evidence="3" id="KW-1185">Reference proteome</keyword>